<evidence type="ECO:0000259" key="2">
    <source>
        <dbReference type="SMART" id="SM00256"/>
    </source>
</evidence>
<dbReference type="SMART" id="SM00256">
    <property type="entry name" value="FBOX"/>
    <property type="match status" value="1"/>
</dbReference>
<sequence>MAAERDWSSLPSDMLALVLERLGWSSHPSFALTCRHWRSAVSPFYPAWITPLLLSSAAPVGRATIRYYSPYYNRNFEVIMQKAASSSNDARICCSNGQRLTLFSPFSISQIDLLTSVVHELPRTPHYSYDFIVYDDGSRRVYCVNTTFALQLTRATRDGDDGEWGPWDQTEFNVEARQLILAAPISNPVLHDGLLYVLGGDGKLAVYDPCNHADNFRLFGKPDNFGIDHQEVDSHLFESDQGELMAVLVGYNGAPVHVTKLNEVTMEWDKLETLEGRTLFTGTYTTMMRKTKFKSMQNKVFLPRLYEWPETIHVDLIIRDGEVAFVPKSYSPSSIKKITSSMNIWSYEIGQQEEEAREFWGLERVDYGSGTLQSQKSGDTQSDGYEMRSKIVSEEVRSKKTVKGSDGLQSEKSGDMQSERYENDKILSGEIRSKKTLKGMMSITDCTKDNNLRTMGMNISNLTLGNQVQGSIKWRMKEIEPYNTKKK</sequence>
<dbReference type="Pfam" id="PF00646">
    <property type="entry name" value="F-box"/>
    <property type="match status" value="1"/>
</dbReference>
<reference evidence="3" key="1">
    <citation type="journal article" date="2009" name="Rice">
        <title>De Novo Next Generation Sequencing of Plant Genomes.</title>
        <authorList>
            <person name="Rounsley S."/>
            <person name="Marri P.R."/>
            <person name="Yu Y."/>
            <person name="He R."/>
            <person name="Sisneros N."/>
            <person name="Goicoechea J.L."/>
            <person name="Lee S.J."/>
            <person name="Angelova A."/>
            <person name="Kudrna D."/>
            <person name="Luo M."/>
            <person name="Affourtit J."/>
            <person name="Desany B."/>
            <person name="Knight J."/>
            <person name="Niazi F."/>
            <person name="Egholm M."/>
            <person name="Wing R.A."/>
        </authorList>
    </citation>
    <scope>NUCLEOTIDE SEQUENCE [LARGE SCALE GENOMIC DNA]</scope>
    <source>
        <strain evidence="3">cv. IRGC 105608</strain>
    </source>
</reference>
<dbReference type="Gramene" id="OBART09G09110.1">
    <property type="protein sequence ID" value="OBART09G09110.1"/>
    <property type="gene ID" value="OBART09G09110"/>
</dbReference>
<dbReference type="SUPFAM" id="SSF81383">
    <property type="entry name" value="F-box domain"/>
    <property type="match status" value="1"/>
</dbReference>
<protein>
    <recommendedName>
        <fullName evidence="2">F-box domain-containing protein</fullName>
    </recommendedName>
</protein>
<dbReference type="InterPro" id="IPR005174">
    <property type="entry name" value="KIB1-4_b-propeller"/>
</dbReference>
<dbReference type="PANTHER" id="PTHR33127">
    <property type="entry name" value="TRANSMEMBRANE PROTEIN"/>
    <property type="match status" value="1"/>
</dbReference>
<feature type="region of interest" description="Disordered" evidence="1">
    <location>
        <begin position="396"/>
        <end position="419"/>
    </location>
</feature>
<dbReference type="InterPro" id="IPR001810">
    <property type="entry name" value="F-box_dom"/>
</dbReference>
<dbReference type="Proteomes" id="UP000026960">
    <property type="component" value="Chromosome 9"/>
</dbReference>
<dbReference type="CDD" id="cd09917">
    <property type="entry name" value="F-box_SF"/>
    <property type="match status" value="1"/>
</dbReference>
<dbReference type="Gene3D" id="1.20.1280.50">
    <property type="match status" value="1"/>
</dbReference>
<dbReference type="HOGENOM" id="CLU_040246_0_0_1"/>
<reference evidence="3" key="2">
    <citation type="submission" date="2015-03" db="UniProtKB">
        <authorList>
            <consortium name="EnsemblPlants"/>
        </authorList>
    </citation>
    <scope>IDENTIFICATION</scope>
</reference>
<proteinExistence type="predicted"/>
<dbReference type="Pfam" id="PF03478">
    <property type="entry name" value="Beta-prop_KIB1-4"/>
    <property type="match status" value="1"/>
</dbReference>
<organism evidence="3">
    <name type="scientific">Oryza barthii</name>
    <dbReference type="NCBI Taxonomy" id="65489"/>
    <lineage>
        <taxon>Eukaryota</taxon>
        <taxon>Viridiplantae</taxon>
        <taxon>Streptophyta</taxon>
        <taxon>Embryophyta</taxon>
        <taxon>Tracheophyta</taxon>
        <taxon>Spermatophyta</taxon>
        <taxon>Magnoliopsida</taxon>
        <taxon>Liliopsida</taxon>
        <taxon>Poales</taxon>
        <taxon>Poaceae</taxon>
        <taxon>BOP clade</taxon>
        <taxon>Oryzoideae</taxon>
        <taxon>Oryzeae</taxon>
        <taxon>Oryzinae</taxon>
        <taxon>Oryza</taxon>
    </lineage>
</organism>
<dbReference type="InterPro" id="IPR036047">
    <property type="entry name" value="F-box-like_dom_sf"/>
</dbReference>
<dbReference type="PaxDb" id="65489-OBART09G09110.1"/>
<evidence type="ECO:0000313" key="3">
    <source>
        <dbReference type="EnsemblPlants" id="OBART09G09110.1"/>
    </source>
</evidence>
<name>A0A0D3H6H2_9ORYZ</name>
<keyword evidence="4" id="KW-1185">Reference proteome</keyword>
<accession>A0A0D3H6H2</accession>
<evidence type="ECO:0000313" key="4">
    <source>
        <dbReference type="Proteomes" id="UP000026960"/>
    </source>
</evidence>
<dbReference type="STRING" id="65489.A0A0D3H6H2"/>
<dbReference type="PANTHER" id="PTHR33127:SF69">
    <property type="entry name" value="OS09G0340800 PROTEIN"/>
    <property type="match status" value="1"/>
</dbReference>
<dbReference type="EnsemblPlants" id="OBART09G09110.1">
    <property type="protein sequence ID" value="OBART09G09110.1"/>
    <property type="gene ID" value="OBART09G09110"/>
</dbReference>
<feature type="domain" description="F-box" evidence="2">
    <location>
        <begin position="10"/>
        <end position="50"/>
    </location>
</feature>
<evidence type="ECO:0000256" key="1">
    <source>
        <dbReference type="SAM" id="MobiDB-lite"/>
    </source>
</evidence>
<dbReference type="AlphaFoldDB" id="A0A0D3H6H2"/>